<evidence type="ECO:0000256" key="3">
    <source>
        <dbReference type="ARBA" id="ARBA00022729"/>
    </source>
</evidence>
<dbReference type="SUPFAM" id="SSF49842">
    <property type="entry name" value="TNF-like"/>
    <property type="match status" value="1"/>
</dbReference>
<dbReference type="PROSITE" id="PS50871">
    <property type="entry name" value="C1Q"/>
    <property type="match status" value="1"/>
</dbReference>
<accession>A0A6J8DVV1</accession>
<reference evidence="5 6" key="1">
    <citation type="submission" date="2020-06" db="EMBL/GenBank/DDBJ databases">
        <authorList>
            <person name="Li R."/>
            <person name="Bekaert M."/>
        </authorList>
    </citation>
    <scope>NUCLEOTIDE SEQUENCE [LARGE SCALE GENOMIC DNA]</scope>
    <source>
        <strain evidence="6">wild</strain>
    </source>
</reference>
<dbReference type="GO" id="GO:0005576">
    <property type="term" value="C:extracellular region"/>
    <property type="evidence" value="ECO:0007669"/>
    <property type="project" value="UniProtKB-SubCell"/>
</dbReference>
<evidence type="ECO:0000256" key="2">
    <source>
        <dbReference type="ARBA" id="ARBA00022525"/>
    </source>
</evidence>
<dbReference type="SUPFAM" id="SSF75011">
    <property type="entry name" value="3-carboxy-cis,cis-mucoante lactonizing enzyme"/>
    <property type="match status" value="1"/>
</dbReference>
<protein>
    <recommendedName>
        <fullName evidence="4">C1q domain-containing protein</fullName>
    </recommendedName>
</protein>
<dbReference type="InterPro" id="IPR050822">
    <property type="entry name" value="Cerebellin_Synaptic_Org"/>
</dbReference>
<dbReference type="PANTHER" id="PTHR22923:SF116">
    <property type="entry name" value="C1Q DOMAIN-CONTAINING PROTEIN"/>
    <property type="match status" value="1"/>
</dbReference>
<dbReference type="AlphaFoldDB" id="A0A6J8DVV1"/>
<dbReference type="OrthoDB" id="6343173at2759"/>
<dbReference type="Pfam" id="PF00386">
    <property type="entry name" value="C1q"/>
    <property type="match status" value="1"/>
</dbReference>
<dbReference type="Proteomes" id="UP000507470">
    <property type="component" value="Unassembled WGS sequence"/>
</dbReference>
<organism evidence="5 6">
    <name type="scientific">Mytilus coruscus</name>
    <name type="common">Sea mussel</name>
    <dbReference type="NCBI Taxonomy" id="42192"/>
    <lineage>
        <taxon>Eukaryota</taxon>
        <taxon>Metazoa</taxon>
        <taxon>Spiralia</taxon>
        <taxon>Lophotrochozoa</taxon>
        <taxon>Mollusca</taxon>
        <taxon>Bivalvia</taxon>
        <taxon>Autobranchia</taxon>
        <taxon>Pteriomorphia</taxon>
        <taxon>Mytilida</taxon>
        <taxon>Mytiloidea</taxon>
        <taxon>Mytilidae</taxon>
        <taxon>Mytilinae</taxon>
        <taxon>Mytilus</taxon>
    </lineage>
</organism>
<dbReference type="EMBL" id="CACVKT020007914">
    <property type="protein sequence ID" value="CAC5411857.1"/>
    <property type="molecule type" value="Genomic_DNA"/>
</dbReference>
<dbReference type="Gene3D" id="2.130.10.10">
    <property type="entry name" value="YVTN repeat-like/Quinoprotein amine dehydrogenase"/>
    <property type="match status" value="1"/>
</dbReference>
<proteinExistence type="predicted"/>
<feature type="domain" description="C1q" evidence="4">
    <location>
        <begin position="384"/>
        <end position="521"/>
    </location>
</feature>
<keyword evidence="6" id="KW-1185">Reference proteome</keyword>
<gene>
    <name evidence="5" type="ORF">MCOR_44898</name>
</gene>
<evidence type="ECO:0000313" key="5">
    <source>
        <dbReference type="EMBL" id="CAC5411857.1"/>
    </source>
</evidence>
<evidence type="ECO:0000313" key="6">
    <source>
        <dbReference type="Proteomes" id="UP000507470"/>
    </source>
</evidence>
<comment type="subcellular location">
    <subcellularLocation>
        <location evidence="1">Secreted</location>
    </subcellularLocation>
</comment>
<dbReference type="InterPro" id="IPR015943">
    <property type="entry name" value="WD40/YVTN_repeat-like_dom_sf"/>
</dbReference>
<evidence type="ECO:0000259" key="4">
    <source>
        <dbReference type="PROSITE" id="PS50871"/>
    </source>
</evidence>
<keyword evidence="3" id="KW-0732">Signal</keyword>
<dbReference type="SMART" id="SM00110">
    <property type="entry name" value="C1Q"/>
    <property type="match status" value="1"/>
</dbReference>
<dbReference type="PANTHER" id="PTHR22923">
    <property type="entry name" value="CEREBELLIN-RELATED"/>
    <property type="match status" value="1"/>
</dbReference>
<dbReference type="PRINTS" id="PR00007">
    <property type="entry name" value="COMPLEMNTC1Q"/>
</dbReference>
<evidence type="ECO:0000256" key="1">
    <source>
        <dbReference type="ARBA" id="ARBA00004613"/>
    </source>
</evidence>
<sequence>MQQQRKLPTKFHLDVKFKVPGSSLVGIGVTKDKRLFLCNWNGSTLFVMSDKGKTLAIIQMDGKQWGIAIDEDKNTAWVTLPNIQSVQVVDIVTTKKGRLIKIPSSDCDVYGIAIIGDEIAVGGYGKIYIISKTGDLMKTLDVRDSNDIYSISVGLKHQLYYAQAETNISSLKSIRLDGTVEPISAEDTVNVIAVQSDKIGNAYFLEYQTANLKLFSFEDKSLKTILTSNDGLHTPYGLAFSKDWSKLFISNHHAAYMLCSNAASDMLDTKETENIRIHRIEVLLANQNERIRTLENIVIIQKTEIQNLRGEVSKLKIKDRIHERKHLRLADILARSGQQMVVTTDVPSGYANDLKMSEIQKQYVTKYNKRLLEGGIITTPVPTIKPTTTAFYAYKSQHEPSPSPHHPLIFDTVVTNENNGYHPFSGIFIVPVNGIYVFTFSIRVDCHSNGPYEIVKNADVVGVVNSDLQQVCLQDHLAGTVVITAQKGDDVFVRTHIGTRHGMIVSDAIGRSSFAGWMISS</sequence>
<dbReference type="Gene3D" id="2.60.120.40">
    <property type="match status" value="1"/>
</dbReference>
<name>A0A6J8DVV1_MYTCO</name>
<keyword evidence="2" id="KW-0964">Secreted</keyword>
<dbReference type="InterPro" id="IPR008983">
    <property type="entry name" value="Tumour_necrosis_fac-like_dom"/>
</dbReference>
<dbReference type="InterPro" id="IPR001073">
    <property type="entry name" value="C1q_dom"/>
</dbReference>